<dbReference type="EMBL" id="KI669618">
    <property type="protein sequence ID" value="ETN02273.1"/>
    <property type="molecule type" value="Genomic_DNA"/>
</dbReference>
<name>W2PMS7_PHYN3</name>
<dbReference type="RefSeq" id="XP_008912310.1">
    <property type="nucleotide sequence ID" value="XM_008914062.1"/>
</dbReference>
<dbReference type="PANTHER" id="PTHR40866:SF1">
    <property type="entry name" value="BED-TYPE DOMAIN-CONTAINING PROTEIN"/>
    <property type="match status" value="1"/>
</dbReference>
<dbReference type="Proteomes" id="UP000018817">
    <property type="component" value="Unassembled WGS sequence"/>
</dbReference>
<reference evidence="1 2" key="2">
    <citation type="submission" date="2013-11" db="EMBL/GenBank/DDBJ databases">
        <title>The Genome Sequence of Phytophthora parasitica INRA-310.</title>
        <authorList>
            <consortium name="The Broad Institute Genomics Platform"/>
            <person name="Russ C."/>
            <person name="Tyler B."/>
            <person name="Panabieres F."/>
            <person name="Shan W."/>
            <person name="Tripathy S."/>
            <person name="Grunwald N."/>
            <person name="Machado M."/>
            <person name="Johnson C.S."/>
            <person name="Arredondo F."/>
            <person name="Hong C."/>
            <person name="Coffey M."/>
            <person name="Young S.K."/>
            <person name="Zeng Q."/>
            <person name="Gargeya S."/>
            <person name="Fitzgerald M."/>
            <person name="Abouelleil A."/>
            <person name="Alvarado L."/>
            <person name="Chapman S.B."/>
            <person name="Gainer-Dewar J."/>
            <person name="Goldberg J."/>
            <person name="Griggs A."/>
            <person name="Gujja S."/>
            <person name="Hansen M."/>
            <person name="Howarth C."/>
            <person name="Imamovic A."/>
            <person name="Ireland A."/>
            <person name="Larimer J."/>
            <person name="McCowan C."/>
            <person name="Murphy C."/>
            <person name="Pearson M."/>
            <person name="Poon T.W."/>
            <person name="Priest M."/>
            <person name="Roberts A."/>
            <person name="Saif S."/>
            <person name="Shea T."/>
            <person name="Sykes S."/>
            <person name="Wortman J."/>
            <person name="Nusbaum C."/>
            <person name="Birren B."/>
        </authorList>
    </citation>
    <scope>NUCLEOTIDE SEQUENCE [LARGE SCALE GENOMIC DNA]</scope>
    <source>
        <strain evidence="1 2">INRA-310</strain>
    </source>
</reference>
<sequence length="402" mass="45318">MLAATTILNYIRRSSLNLFSWMEWILKNNLPLSFCENEAAWRYSNLDPICVETLVSGMGSLARSVERVIAAEMPDRFGLIFDGMTHASEHYIAVYARYEVDGVAKTPLLCMAPLLSDEEEDLSARGHMEFLATMLPRGYWGLNRSVQLELADYEEELDTVQKLMLKLHTLTQLAKLRAKTQLRPVIRQDTRWRSTFSMIKHYFDLLEFIDAIDDELEDLMPSPAQNRCLRALLKDLAKVDSVANALQGPRAEIVHSPNFEAGCVRVLSGDSSRLTRAVKVVLVPFIATDPRSNGEDDAEGREEATSNVAERFFSVAKTTFGRERHGLPPITIVSSRAERRRSWQPEHSLLVPNSSMGKTRKHGSMFCFGDADQGVEEAIAMWGYRAVIDALKSRSICLSNQL</sequence>
<dbReference type="AlphaFoldDB" id="W2PMS7"/>
<gene>
    <name evidence="1" type="ORF">PPTG_16521</name>
</gene>
<dbReference type="OrthoDB" id="146856at2759"/>
<organism evidence="1 2">
    <name type="scientific">Phytophthora nicotianae (strain INRA-310)</name>
    <name type="common">Phytophthora parasitica</name>
    <dbReference type="NCBI Taxonomy" id="761204"/>
    <lineage>
        <taxon>Eukaryota</taxon>
        <taxon>Sar</taxon>
        <taxon>Stramenopiles</taxon>
        <taxon>Oomycota</taxon>
        <taxon>Peronosporomycetes</taxon>
        <taxon>Peronosporales</taxon>
        <taxon>Peronosporaceae</taxon>
        <taxon>Phytophthora</taxon>
    </lineage>
</organism>
<evidence type="ECO:0000313" key="1">
    <source>
        <dbReference type="EMBL" id="ETN02273.1"/>
    </source>
</evidence>
<reference evidence="2" key="1">
    <citation type="submission" date="2011-12" db="EMBL/GenBank/DDBJ databases">
        <authorList>
            <consortium name="The Broad Institute Genome Sequencing Platform"/>
            <person name="Russ C."/>
            <person name="Tyler B."/>
            <person name="Panabieres F."/>
            <person name="Shan W."/>
            <person name="Tripathy S."/>
            <person name="Grunwald N."/>
            <person name="Machado M."/>
            <person name="Young S.K."/>
            <person name="Zeng Q."/>
            <person name="Gargeya S."/>
            <person name="Fitzgerald M."/>
            <person name="Haas B."/>
            <person name="Abouelleil A."/>
            <person name="Alvarado L."/>
            <person name="Arachchi H.M."/>
            <person name="Berlin A."/>
            <person name="Chapman S.B."/>
            <person name="Gearin G."/>
            <person name="Goldberg J."/>
            <person name="Griggs A."/>
            <person name="Gujja S."/>
            <person name="Hansen M."/>
            <person name="Heiman D."/>
            <person name="Howarth C."/>
            <person name="Larimer J."/>
            <person name="Lui A."/>
            <person name="MacDonald P.J.P."/>
            <person name="McCowen C."/>
            <person name="Montmayeur A."/>
            <person name="Murphy C."/>
            <person name="Neiman D."/>
            <person name="Pearson M."/>
            <person name="Priest M."/>
            <person name="Roberts A."/>
            <person name="Saif S."/>
            <person name="Shea T."/>
            <person name="Sisk P."/>
            <person name="Stolte C."/>
            <person name="Sykes S."/>
            <person name="Wortman J."/>
            <person name="Nusbaum C."/>
            <person name="Birren B."/>
        </authorList>
    </citation>
    <scope>NUCLEOTIDE SEQUENCE [LARGE SCALE GENOMIC DNA]</scope>
    <source>
        <strain evidence="2">INRA-310</strain>
    </source>
</reference>
<dbReference type="VEuPathDB" id="FungiDB:PPTG_16521"/>
<dbReference type="PANTHER" id="PTHR40866">
    <property type="entry name" value="BED-TYPE DOMAIN-CONTAINING PROTEIN"/>
    <property type="match status" value="1"/>
</dbReference>
<evidence type="ECO:0000313" key="2">
    <source>
        <dbReference type="Proteomes" id="UP000018817"/>
    </source>
</evidence>
<proteinExistence type="predicted"/>
<dbReference type="GeneID" id="20185599"/>
<accession>W2PMS7</accession>
<protein>
    <submittedName>
        <fullName evidence="1">Uncharacterized protein</fullName>
    </submittedName>
</protein>